<evidence type="ECO:0000256" key="1">
    <source>
        <dbReference type="ARBA" id="ARBA00022801"/>
    </source>
</evidence>
<dbReference type="InterPro" id="IPR029058">
    <property type="entry name" value="AB_hydrolase_fold"/>
</dbReference>
<gene>
    <name evidence="3" type="ORF">HDF17_002184</name>
</gene>
<accession>A0A7Y9PH91</accession>
<evidence type="ECO:0000259" key="2">
    <source>
        <dbReference type="Pfam" id="PF20434"/>
    </source>
</evidence>
<dbReference type="SUPFAM" id="SSF53474">
    <property type="entry name" value="alpha/beta-Hydrolases"/>
    <property type="match status" value="1"/>
</dbReference>
<feature type="domain" description="BD-FAE-like" evidence="2">
    <location>
        <begin position="2"/>
        <end position="197"/>
    </location>
</feature>
<dbReference type="Pfam" id="PF20434">
    <property type="entry name" value="BD-FAE"/>
    <property type="match status" value="1"/>
</dbReference>
<comment type="caution">
    <text evidence="3">The sequence shown here is derived from an EMBL/GenBank/DDBJ whole genome shotgun (WGS) entry which is preliminary data.</text>
</comment>
<dbReference type="Proteomes" id="UP000589520">
    <property type="component" value="Unassembled WGS sequence"/>
</dbReference>
<dbReference type="EMBL" id="JACCCW010000002">
    <property type="protein sequence ID" value="NYF79864.1"/>
    <property type="molecule type" value="Genomic_DNA"/>
</dbReference>
<dbReference type="InterPro" id="IPR049492">
    <property type="entry name" value="BD-FAE-like_dom"/>
</dbReference>
<dbReference type="GO" id="GO:0016787">
    <property type="term" value="F:hydrolase activity"/>
    <property type="evidence" value="ECO:0007669"/>
    <property type="project" value="UniProtKB-KW"/>
</dbReference>
<sequence length="247" mass="27252">MPQQFSGHRLPLVVFFHGGWWQSEYNLAHAGHLCAALKVEGIAVWSVEYRRIGEAGGGWPTTFQDVAAGFDYVATLAKSYPLDLSRVVAMGHSAGGHLAFWLAGRHHIDPRSPLFDPQPRVPLHGLIALAGAVDLRLTIDLAGYSTFAHDKQEVYSLMGGKPKDLEDRYRAGNPGDLLPLNVKQTLIQGTGDQQIPPLLPVRWEEKARRQGDDVAIRMVVLADHFDVIDPQSNAWATVRDSVRSMFG</sequence>
<evidence type="ECO:0000313" key="3">
    <source>
        <dbReference type="EMBL" id="NYF79864.1"/>
    </source>
</evidence>
<reference evidence="3 4" key="1">
    <citation type="submission" date="2020-07" db="EMBL/GenBank/DDBJ databases">
        <title>Genomic Encyclopedia of Type Strains, Phase IV (KMG-V): Genome sequencing to study the core and pangenomes of soil and plant-associated prokaryotes.</title>
        <authorList>
            <person name="Whitman W."/>
        </authorList>
    </citation>
    <scope>NUCLEOTIDE SEQUENCE [LARGE SCALE GENOMIC DNA]</scope>
    <source>
        <strain evidence="3 4">X4EP2</strain>
    </source>
</reference>
<dbReference type="RefSeq" id="WP_179490806.1">
    <property type="nucleotide sequence ID" value="NZ_JACCCW010000002.1"/>
</dbReference>
<dbReference type="InterPro" id="IPR050300">
    <property type="entry name" value="GDXG_lipolytic_enzyme"/>
</dbReference>
<proteinExistence type="predicted"/>
<keyword evidence="1" id="KW-0378">Hydrolase</keyword>
<protein>
    <submittedName>
        <fullName evidence="3">Acetyl esterase/lipase</fullName>
    </submittedName>
</protein>
<dbReference type="Gene3D" id="3.40.50.1820">
    <property type="entry name" value="alpha/beta hydrolase"/>
    <property type="match status" value="1"/>
</dbReference>
<dbReference type="AlphaFoldDB" id="A0A7Y9PH91"/>
<keyword evidence="4" id="KW-1185">Reference proteome</keyword>
<name>A0A7Y9PH91_9BACT</name>
<organism evidence="3 4">
    <name type="scientific">Granulicella arctica</name>
    <dbReference type="NCBI Taxonomy" id="940613"/>
    <lineage>
        <taxon>Bacteria</taxon>
        <taxon>Pseudomonadati</taxon>
        <taxon>Acidobacteriota</taxon>
        <taxon>Terriglobia</taxon>
        <taxon>Terriglobales</taxon>
        <taxon>Acidobacteriaceae</taxon>
        <taxon>Granulicella</taxon>
    </lineage>
</organism>
<evidence type="ECO:0000313" key="4">
    <source>
        <dbReference type="Proteomes" id="UP000589520"/>
    </source>
</evidence>
<dbReference type="PANTHER" id="PTHR48081">
    <property type="entry name" value="AB HYDROLASE SUPERFAMILY PROTEIN C4A8.06C"/>
    <property type="match status" value="1"/>
</dbReference>